<dbReference type="AlphaFoldDB" id="A0A224Y9W9"/>
<feature type="chain" id="PRO_5012443221" evidence="1">
    <location>
        <begin position="24"/>
        <end position="226"/>
    </location>
</feature>
<keyword evidence="1" id="KW-0732">Signal</keyword>
<proteinExistence type="predicted"/>
<sequence>MKGISLHLILYAAFYAAPPSAKGATHKLGEGVRLHAQVFYDDSFRNSSTERNDTFMRDHFNKIFASVQAYINKMQLMINISVANVTHNESLVVRDESGTDPLKIQPWKTLEKLREYAQDLNNSNDSIHYLFASREFYENETQTDDLHTNDTFCTGDASATIVHTVAFNYEFYKTATKMTLLTIGLSRPSLLTEEDKKKLQEAFRKCPKYSLKRNRREAGRRRKRGV</sequence>
<protein>
    <submittedName>
        <fullName evidence="2">28 kDa Metastriate family member</fullName>
    </submittedName>
</protein>
<reference evidence="2" key="1">
    <citation type="journal article" date="2017" name="Parasit. Vectors">
        <title>Sialotranscriptomics of Rhipicephalus zambeziensis reveals intricate expression profiles of secretory proteins and suggests tight temporal transcriptional regulation during blood-feeding.</title>
        <authorList>
            <person name="de Castro M.H."/>
            <person name="de Klerk D."/>
            <person name="Pienaar R."/>
            <person name="Rees D.J.G."/>
            <person name="Mans B.J."/>
        </authorList>
    </citation>
    <scope>NUCLEOTIDE SEQUENCE</scope>
    <source>
        <tissue evidence="2">Salivary glands</tissue>
    </source>
</reference>
<accession>A0A224Y9W9</accession>
<dbReference type="EMBL" id="GFPF01000065">
    <property type="protein sequence ID" value="MAA11211.1"/>
    <property type="molecule type" value="Transcribed_RNA"/>
</dbReference>
<name>A0A224Y9W9_9ACAR</name>
<organism evidence="2">
    <name type="scientific">Rhipicephalus zambeziensis</name>
    <dbReference type="NCBI Taxonomy" id="60191"/>
    <lineage>
        <taxon>Eukaryota</taxon>
        <taxon>Metazoa</taxon>
        <taxon>Ecdysozoa</taxon>
        <taxon>Arthropoda</taxon>
        <taxon>Chelicerata</taxon>
        <taxon>Arachnida</taxon>
        <taxon>Acari</taxon>
        <taxon>Parasitiformes</taxon>
        <taxon>Ixodida</taxon>
        <taxon>Ixodoidea</taxon>
        <taxon>Ixodidae</taxon>
        <taxon>Rhipicephalinae</taxon>
        <taxon>Rhipicephalus</taxon>
        <taxon>Rhipicephalus</taxon>
    </lineage>
</organism>
<feature type="signal peptide" evidence="1">
    <location>
        <begin position="1"/>
        <end position="23"/>
    </location>
</feature>
<evidence type="ECO:0000256" key="1">
    <source>
        <dbReference type="SAM" id="SignalP"/>
    </source>
</evidence>
<evidence type="ECO:0000313" key="2">
    <source>
        <dbReference type="EMBL" id="MAA11211.1"/>
    </source>
</evidence>